<dbReference type="Gene3D" id="3.40.800.10">
    <property type="entry name" value="Ureohydrolase domain"/>
    <property type="match status" value="1"/>
</dbReference>
<evidence type="ECO:0000313" key="14">
    <source>
        <dbReference type="Proteomes" id="UP001149165"/>
    </source>
</evidence>
<dbReference type="InterPro" id="IPR020855">
    <property type="entry name" value="Ureohydrolase_Mn_BS"/>
</dbReference>
<dbReference type="GO" id="GO:0004053">
    <property type="term" value="F:arginase activity"/>
    <property type="evidence" value="ECO:0007669"/>
    <property type="project" value="UniProtKB-EC"/>
</dbReference>
<dbReference type="CDD" id="cd09989">
    <property type="entry name" value="Arginase"/>
    <property type="match status" value="1"/>
</dbReference>
<dbReference type="GO" id="GO:0005829">
    <property type="term" value="C:cytosol"/>
    <property type="evidence" value="ECO:0007669"/>
    <property type="project" value="TreeGrafter"/>
</dbReference>
<dbReference type="PROSITE" id="PS01053">
    <property type="entry name" value="ARGINASE_1"/>
    <property type="match status" value="1"/>
</dbReference>
<name>A0A9W9K6A5_9EURO</name>
<evidence type="ECO:0000313" key="13">
    <source>
        <dbReference type="EMBL" id="KAJ5094664.1"/>
    </source>
</evidence>
<evidence type="ECO:0000256" key="4">
    <source>
        <dbReference type="ARBA" id="ARBA00018123"/>
    </source>
</evidence>
<keyword evidence="8 12" id="KW-0464">Manganese</keyword>
<comment type="subunit">
    <text evidence="2">Homotrimer.</text>
</comment>
<proteinExistence type="inferred from homology"/>
<accession>A0A9W9K6A5</accession>
<dbReference type="EMBL" id="JAPQKH010000006">
    <property type="protein sequence ID" value="KAJ5094664.1"/>
    <property type="molecule type" value="Genomic_DNA"/>
</dbReference>
<dbReference type="PANTHER" id="PTHR43782:SF3">
    <property type="entry name" value="ARGINASE"/>
    <property type="match status" value="1"/>
</dbReference>
<dbReference type="SUPFAM" id="SSF52768">
    <property type="entry name" value="Arginase/deacetylase"/>
    <property type="match status" value="1"/>
</dbReference>
<evidence type="ECO:0000256" key="9">
    <source>
        <dbReference type="ARBA" id="ARBA00047391"/>
    </source>
</evidence>
<dbReference type="NCBIfam" id="TIGR01229">
    <property type="entry name" value="rocF_arginase"/>
    <property type="match status" value="1"/>
</dbReference>
<reference evidence="13" key="2">
    <citation type="journal article" date="2023" name="IMA Fungus">
        <title>Comparative genomic study of the Penicillium genus elucidates a diverse pangenome and 15 lateral gene transfer events.</title>
        <authorList>
            <person name="Petersen C."/>
            <person name="Sorensen T."/>
            <person name="Nielsen M.R."/>
            <person name="Sondergaard T.E."/>
            <person name="Sorensen J.L."/>
            <person name="Fitzpatrick D.A."/>
            <person name="Frisvad J.C."/>
            <person name="Nielsen K.L."/>
        </authorList>
    </citation>
    <scope>NUCLEOTIDE SEQUENCE</scope>
    <source>
        <strain evidence="13">IBT 30069</strain>
    </source>
</reference>
<dbReference type="GO" id="GO:0005634">
    <property type="term" value="C:nucleus"/>
    <property type="evidence" value="ECO:0007669"/>
    <property type="project" value="TreeGrafter"/>
</dbReference>
<dbReference type="PRINTS" id="PR00116">
    <property type="entry name" value="ARGINASE"/>
</dbReference>
<keyword evidence="6 12" id="KW-0479">Metal-binding</keyword>
<dbReference type="GO" id="GO:0006525">
    <property type="term" value="P:arginine metabolic process"/>
    <property type="evidence" value="ECO:0007669"/>
    <property type="project" value="UniProtKB-KW"/>
</dbReference>
<dbReference type="EC" id="3.5.3.1" evidence="3 12"/>
<keyword evidence="7 11" id="KW-0378">Hydrolase</keyword>
<comment type="catalytic activity">
    <reaction evidence="9 12">
        <text>L-arginine + H2O = urea + L-ornithine</text>
        <dbReference type="Rhea" id="RHEA:20569"/>
        <dbReference type="ChEBI" id="CHEBI:15377"/>
        <dbReference type="ChEBI" id="CHEBI:16199"/>
        <dbReference type="ChEBI" id="CHEBI:32682"/>
        <dbReference type="ChEBI" id="CHEBI:46911"/>
        <dbReference type="EC" id="3.5.3.1"/>
    </reaction>
</comment>
<comment type="pathway">
    <text evidence="1">Nitrogen metabolism; urea cycle; L-ornithine and urea from L-arginine: step 1/1.</text>
</comment>
<dbReference type="InterPro" id="IPR014033">
    <property type="entry name" value="Arginase"/>
</dbReference>
<organism evidence="13 14">
    <name type="scientific">Penicillium angulare</name>
    <dbReference type="NCBI Taxonomy" id="116970"/>
    <lineage>
        <taxon>Eukaryota</taxon>
        <taxon>Fungi</taxon>
        <taxon>Dikarya</taxon>
        <taxon>Ascomycota</taxon>
        <taxon>Pezizomycotina</taxon>
        <taxon>Eurotiomycetes</taxon>
        <taxon>Eurotiomycetidae</taxon>
        <taxon>Eurotiales</taxon>
        <taxon>Aspergillaceae</taxon>
        <taxon>Penicillium</taxon>
    </lineage>
</organism>
<evidence type="ECO:0000256" key="1">
    <source>
        <dbReference type="ARBA" id="ARBA00005098"/>
    </source>
</evidence>
<dbReference type="PANTHER" id="PTHR43782">
    <property type="entry name" value="ARGINASE"/>
    <property type="match status" value="1"/>
</dbReference>
<evidence type="ECO:0000256" key="12">
    <source>
        <dbReference type="RuleBase" id="RU361159"/>
    </source>
</evidence>
<gene>
    <name evidence="13" type="ORF">N7456_010525</name>
</gene>
<dbReference type="OrthoDB" id="9992747at2759"/>
<dbReference type="FunFam" id="3.40.800.10:FF:000012">
    <property type="entry name" value="Arginase"/>
    <property type="match status" value="1"/>
</dbReference>
<evidence type="ECO:0000256" key="10">
    <source>
        <dbReference type="PROSITE-ProRule" id="PRU00742"/>
    </source>
</evidence>
<evidence type="ECO:0000256" key="2">
    <source>
        <dbReference type="ARBA" id="ARBA00011233"/>
    </source>
</evidence>
<keyword evidence="5 12" id="KW-0056">Arginine metabolism</keyword>
<evidence type="ECO:0000256" key="6">
    <source>
        <dbReference type="ARBA" id="ARBA00022723"/>
    </source>
</evidence>
<dbReference type="InterPro" id="IPR023696">
    <property type="entry name" value="Ureohydrolase_dom_sf"/>
</dbReference>
<protein>
    <recommendedName>
        <fullName evidence="4 12">Arginase</fullName>
        <ecNumber evidence="3 12">3.5.3.1</ecNumber>
    </recommendedName>
</protein>
<reference evidence="13" key="1">
    <citation type="submission" date="2022-11" db="EMBL/GenBank/DDBJ databases">
        <authorList>
            <person name="Petersen C."/>
        </authorList>
    </citation>
    <scope>NUCLEOTIDE SEQUENCE</scope>
    <source>
        <strain evidence="13">IBT 30069</strain>
    </source>
</reference>
<evidence type="ECO:0000256" key="7">
    <source>
        <dbReference type="ARBA" id="ARBA00022801"/>
    </source>
</evidence>
<comment type="caution">
    <text evidence="13">The sequence shown here is derived from an EMBL/GenBank/DDBJ whole genome shotgun (WGS) entry which is preliminary data.</text>
</comment>
<dbReference type="InterPro" id="IPR006035">
    <property type="entry name" value="Ureohydrolase"/>
</dbReference>
<comment type="cofactor">
    <cofactor evidence="12">
        <name>Mn(2+)</name>
        <dbReference type="ChEBI" id="CHEBI:29035"/>
    </cofactor>
    <text evidence="12">Binds 2 manganese ions per subunit.</text>
</comment>
<comment type="similarity">
    <text evidence="10 11">Belongs to the arginase family.</text>
</comment>
<dbReference type="Pfam" id="PF00491">
    <property type="entry name" value="Arginase"/>
    <property type="match status" value="1"/>
</dbReference>
<keyword evidence="14" id="KW-1185">Reference proteome</keyword>
<dbReference type="GO" id="GO:0030145">
    <property type="term" value="F:manganese ion binding"/>
    <property type="evidence" value="ECO:0007669"/>
    <property type="project" value="TreeGrafter"/>
</dbReference>
<evidence type="ECO:0000256" key="11">
    <source>
        <dbReference type="RuleBase" id="RU003684"/>
    </source>
</evidence>
<evidence type="ECO:0000256" key="8">
    <source>
        <dbReference type="ARBA" id="ARBA00023211"/>
    </source>
</evidence>
<dbReference type="AlphaFoldDB" id="A0A9W9K6A5"/>
<dbReference type="Proteomes" id="UP001149165">
    <property type="component" value="Unassembled WGS sequence"/>
</dbReference>
<sequence>MSKFLSEPTHLAVVAARFSCGAPRVGAEQGPQALVDWGVFSDIQARTGYLCSFDSLSEKDTSRNSIESSQNLDANIYEMKKPHAVSLAAKRVSDCVYSHAREGRFVMTLGGDHSIGVGTVTGTARAVRERFDGADLSVLWIDAHADINTPQSSMSGRIHGMPVAFASGLAKSPSKGIFNWITKSHLINLKKFVYIGLRDVDKAEEAIIHQYGIKSFTMGDIRSDGIERIMDLALQYLGDDSPIHVSYDVDSLDPEYAPSTGFPIPGGLSLEEGIYISQRLYATKGLVAMDLVEVNPLIESSRLTTTLQSAASVMKAALGVGYEV</sequence>
<evidence type="ECO:0000256" key="5">
    <source>
        <dbReference type="ARBA" id="ARBA00022503"/>
    </source>
</evidence>
<dbReference type="PROSITE" id="PS51409">
    <property type="entry name" value="ARGINASE_2"/>
    <property type="match status" value="1"/>
</dbReference>
<evidence type="ECO:0000256" key="3">
    <source>
        <dbReference type="ARBA" id="ARBA00012168"/>
    </source>
</evidence>